<dbReference type="EMBL" id="CP084930">
    <property type="protein sequence ID" value="USI73566.1"/>
    <property type="molecule type" value="Genomic_DNA"/>
</dbReference>
<evidence type="ECO:0000313" key="2">
    <source>
        <dbReference type="Proteomes" id="UP001056937"/>
    </source>
</evidence>
<evidence type="ECO:0000313" key="1">
    <source>
        <dbReference type="EMBL" id="USI73566.1"/>
    </source>
</evidence>
<keyword evidence="2" id="KW-1185">Reference proteome</keyword>
<organism evidence="1 2">
    <name type="scientific">Sphingomonas morindae</name>
    <dbReference type="NCBI Taxonomy" id="1541170"/>
    <lineage>
        <taxon>Bacteria</taxon>
        <taxon>Pseudomonadati</taxon>
        <taxon>Pseudomonadota</taxon>
        <taxon>Alphaproteobacteria</taxon>
        <taxon>Sphingomonadales</taxon>
        <taxon>Sphingomonadaceae</taxon>
        <taxon>Sphingomonas</taxon>
    </lineage>
</organism>
<proteinExistence type="predicted"/>
<accession>A0ABY4X9Z8</accession>
<reference evidence="1" key="1">
    <citation type="journal article" date="2022" name="Toxins">
        <title>Genomic Analysis of Sphingopyxis sp. USTB-05 for Biodegrading Cyanobacterial Hepatotoxins.</title>
        <authorList>
            <person name="Liu C."/>
            <person name="Xu Q."/>
            <person name="Zhao Z."/>
            <person name="Zhang H."/>
            <person name="Liu X."/>
            <person name="Yin C."/>
            <person name="Liu Y."/>
            <person name="Yan H."/>
        </authorList>
    </citation>
    <scope>NUCLEOTIDE SEQUENCE</scope>
    <source>
        <strain evidence="1">NBD5</strain>
    </source>
</reference>
<gene>
    <name evidence="1" type="ORF">LHA26_03535</name>
</gene>
<name>A0ABY4X9Z8_9SPHN</name>
<dbReference type="RefSeq" id="WP_252167375.1">
    <property type="nucleotide sequence ID" value="NZ_CP084930.1"/>
</dbReference>
<dbReference type="Proteomes" id="UP001056937">
    <property type="component" value="Chromosome 1"/>
</dbReference>
<sequence length="184" mass="20518">MTVATDLLPALQWHQLIHDEDYHKDVAAMSPAMRMKHFALHLAKYSAYLLDASERGDDALTARALVDSFAIVLAIANTLGQNLACDLPARNQEDLAGQSPDVWRSFVKEAGILAKACESLDHIEDLAFKVMMKQANARLAVTILRGADQQSIGLIEAYKVRLREVEIRSPFDAFIQQRRSGRTQ</sequence>
<protein>
    <submittedName>
        <fullName evidence="1">Uncharacterized protein</fullName>
    </submittedName>
</protein>